<dbReference type="STRING" id="1293439.WH87_04590"/>
<dbReference type="EMBL" id="LANJ01000011">
    <property type="protein sequence ID" value="KKC39887.1"/>
    <property type="molecule type" value="Genomic_DNA"/>
</dbReference>
<dbReference type="AlphaFoldDB" id="A0A0F5QFX6"/>
<accession>A0A0F5QFX6</accession>
<evidence type="ECO:0000313" key="2">
    <source>
        <dbReference type="Proteomes" id="UP000033411"/>
    </source>
</evidence>
<protein>
    <submittedName>
        <fullName evidence="1">Signal peptide protein</fullName>
    </submittedName>
</protein>
<name>A0A0F5QFX6_9HYPH</name>
<reference evidence="1 2" key="1">
    <citation type="submission" date="2015-03" db="EMBL/GenBank/DDBJ databases">
        <authorList>
            <person name="Lepp D."/>
            <person name="Hassan Y.I."/>
            <person name="Li X.-Z."/>
            <person name="Zhou T."/>
        </authorList>
    </citation>
    <scope>NUCLEOTIDE SEQUENCE [LARGE SCALE GENOMIC DNA]</scope>
    <source>
        <strain evidence="1 2">E84</strain>
    </source>
</reference>
<dbReference type="PATRIC" id="fig|1293439.3.peg.479"/>
<keyword evidence="2" id="KW-1185">Reference proteome</keyword>
<organism evidence="1 2">
    <name type="scientific">Devosia epidermidihirudinis</name>
    <dbReference type="NCBI Taxonomy" id="1293439"/>
    <lineage>
        <taxon>Bacteria</taxon>
        <taxon>Pseudomonadati</taxon>
        <taxon>Pseudomonadota</taxon>
        <taxon>Alphaproteobacteria</taxon>
        <taxon>Hyphomicrobiales</taxon>
        <taxon>Devosiaceae</taxon>
        <taxon>Devosia</taxon>
    </lineage>
</organism>
<evidence type="ECO:0000313" key="1">
    <source>
        <dbReference type="EMBL" id="KKC39887.1"/>
    </source>
</evidence>
<comment type="caution">
    <text evidence="1">The sequence shown here is derived from an EMBL/GenBank/DDBJ whole genome shotgun (WGS) entry which is preliminary data.</text>
</comment>
<dbReference type="Proteomes" id="UP000033411">
    <property type="component" value="Unassembled WGS sequence"/>
</dbReference>
<sequence>MLAYGIYFGAAHTVQQLAADAARATISGLSAPERSRIVDDFIERNASAYILIDKRRLTHTAKDSRTDPDQYVVEVSYDASLLPIWSLYPPIPLPSPTISFASTIRKGGR</sequence>
<proteinExistence type="predicted"/>
<gene>
    <name evidence="1" type="ORF">WH87_04590</name>
</gene>